<evidence type="ECO:0000313" key="10">
    <source>
        <dbReference type="EMBL" id="GMI24485.1"/>
    </source>
</evidence>
<proteinExistence type="inferred from homology"/>
<evidence type="ECO:0008006" key="12">
    <source>
        <dbReference type="Google" id="ProtNLM"/>
    </source>
</evidence>
<evidence type="ECO:0000256" key="3">
    <source>
        <dbReference type="ARBA" id="ARBA00022553"/>
    </source>
</evidence>
<dbReference type="InterPro" id="IPR005845">
    <property type="entry name" value="A-D-PHexomutase_a/b/a-II"/>
</dbReference>
<dbReference type="SUPFAM" id="SSF53738">
    <property type="entry name" value="Phosphoglucomutase, first 3 domains"/>
    <property type="match status" value="3"/>
</dbReference>
<dbReference type="SUPFAM" id="SSF55957">
    <property type="entry name" value="Phosphoglucomutase, C-terminal domain"/>
    <property type="match status" value="1"/>
</dbReference>
<dbReference type="PANTHER" id="PTHR45745">
    <property type="entry name" value="PHOSPHOMANNOMUTASE 45A"/>
    <property type="match status" value="1"/>
</dbReference>
<gene>
    <name evidence="10" type="ORF">TeGR_g11307</name>
</gene>
<evidence type="ECO:0000256" key="6">
    <source>
        <dbReference type="ARBA" id="ARBA00023235"/>
    </source>
</evidence>
<evidence type="ECO:0000313" key="11">
    <source>
        <dbReference type="Proteomes" id="UP001165060"/>
    </source>
</evidence>
<sequence length="643" mass="69390">MRAALHPVFRHARGPISPLLSVPLSFPLSSLASSPPPSTFLERAEQYVAWDPNPSTRSYVSDLLNHHPTTPPSAPAACAFSSERLADLFSARLAFGTAGLRAPFGPGYSQMNDLTVIQTAQGLLSYLLSTMPLPELQSRGLVVGFDHRSSSSFTPFDLSSRNFANLTAAVFAERAVPCYLFPDFVATPLVPFAVAHHGAAAGVMVTASHNPKQDTGYKVYWGNGAQIIPPHDAGIASHITQNLEPWSASFSSSPPPPSPLLLPTEHLAPLYFEQMRSKLCRRPSSNSSSDSRITYTAMHGVGHDFSRRSFEAFSLPPYIPTLSQQAPDPGFPTVAFPNPEEGEGALAEAILAAESAGSRVIVANDPDADRLAVAERQAGGEWRLFTGNEIGAVLGHWQYSRASGSEPIAMLASTVSSKFLRAVAEKHDFLFEETLTGFKWMGNRSAALRSEGYDVVFAYEEAIGYCVGDLVLDKDGVCAAAVMGEIVGFLRESETTLAEHLAKLYDTYGYFANRNSYVKIHDKGALDSIFSKLRSPAYPSTLAGFKIKSVRDLTTGFDSAQPDNKATLPSDPSSHFLTLTMESGAVVSLRTSGTEPKLKYYIEAKSGSEQEGRELCDALWVGVMDELIGIGDEAIKSKVEIPP</sequence>
<dbReference type="Pfam" id="PF02879">
    <property type="entry name" value="PGM_PMM_II"/>
    <property type="match status" value="1"/>
</dbReference>
<keyword evidence="5" id="KW-0460">Magnesium</keyword>
<dbReference type="PANTHER" id="PTHR45745:SF1">
    <property type="entry name" value="PHOSPHOGLUCOMUTASE 2B-RELATED"/>
    <property type="match status" value="1"/>
</dbReference>
<feature type="domain" description="Alpha-D-phosphohexomutase alpha/beta/alpha" evidence="7">
    <location>
        <begin position="93"/>
        <end position="242"/>
    </location>
</feature>
<accession>A0ABQ6MDS3</accession>
<dbReference type="Pfam" id="PF02880">
    <property type="entry name" value="PGM_PMM_III"/>
    <property type="match status" value="1"/>
</dbReference>
<keyword evidence="3" id="KW-0597">Phosphoprotein</keyword>
<keyword evidence="6" id="KW-0413">Isomerase</keyword>
<feature type="domain" description="Alpha-D-phosphohexomutase alpha/beta/alpha" evidence="8">
    <location>
        <begin position="271"/>
        <end position="375"/>
    </location>
</feature>
<comment type="cofactor">
    <cofactor evidence="1">
        <name>Mg(2+)</name>
        <dbReference type="ChEBI" id="CHEBI:18420"/>
    </cofactor>
</comment>
<dbReference type="PROSITE" id="PS00710">
    <property type="entry name" value="PGM_PMM"/>
    <property type="match status" value="1"/>
</dbReference>
<evidence type="ECO:0000256" key="2">
    <source>
        <dbReference type="ARBA" id="ARBA00010231"/>
    </source>
</evidence>
<dbReference type="Pfam" id="PF02878">
    <property type="entry name" value="PGM_PMM_I"/>
    <property type="match status" value="1"/>
</dbReference>
<evidence type="ECO:0000256" key="1">
    <source>
        <dbReference type="ARBA" id="ARBA00001946"/>
    </source>
</evidence>
<dbReference type="Gene3D" id="3.40.120.10">
    <property type="entry name" value="Alpha-D-Glucose-1,6-Bisphosphate, subunit A, domain 3"/>
    <property type="match status" value="3"/>
</dbReference>
<dbReference type="InterPro" id="IPR005846">
    <property type="entry name" value="A-D-PHexomutase_a/b/a-III"/>
</dbReference>
<dbReference type="InterPro" id="IPR036900">
    <property type="entry name" value="A-D-PHexomutase_C_sf"/>
</dbReference>
<reference evidence="10 11" key="1">
    <citation type="journal article" date="2023" name="Commun. Biol.">
        <title>Genome analysis of Parmales, the sister group of diatoms, reveals the evolutionary specialization of diatoms from phago-mixotrophs to photoautotrophs.</title>
        <authorList>
            <person name="Ban H."/>
            <person name="Sato S."/>
            <person name="Yoshikawa S."/>
            <person name="Yamada K."/>
            <person name="Nakamura Y."/>
            <person name="Ichinomiya M."/>
            <person name="Sato N."/>
            <person name="Blanc-Mathieu R."/>
            <person name="Endo H."/>
            <person name="Kuwata A."/>
            <person name="Ogata H."/>
        </authorList>
    </citation>
    <scope>NUCLEOTIDE SEQUENCE [LARGE SCALE GENOMIC DNA]</scope>
</reference>
<feature type="domain" description="Alpha-D-phosphohexomutase alpha/beta/alpha" evidence="9">
    <location>
        <begin position="387"/>
        <end position="508"/>
    </location>
</feature>
<comment type="similarity">
    <text evidence="2">Belongs to the phosphohexose mutase family.</text>
</comment>
<dbReference type="InterPro" id="IPR016066">
    <property type="entry name" value="A-D-PHexomutase_CS"/>
</dbReference>
<evidence type="ECO:0000259" key="9">
    <source>
        <dbReference type="Pfam" id="PF02880"/>
    </source>
</evidence>
<name>A0ABQ6MDS3_9STRA</name>
<dbReference type="Proteomes" id="UP001165060">
    <property type="component" value="Unassembled WGS sequence"/>
</dbReference>
<organism evidence="10 11">
    <name type="scientific">Tetraparma gracilis</name>
    <dbReference type="NCBI Taxonomy" id="2962635"/>
    <lineage>
        <taxon>Eukaryota</taxon>
        <taxon>Sar</taxon>
        <taxon>Stramenopiles</taxon>
        <taxon>Ochrophyta</taxon>
        <taxon>Bolidophyceae</taxon>
        <taxon>Parmales</taxon>
        <taxon>Triparmaceae</taxon>
        <taxon>Tetraparma</taxon>
    </lineage>
</organism>
<dbReference type="InterPro" id="IPR016055">
    <property type="entry name" value="A-D-PHexomutase_a/b/a-I/II/III"/>
</dbReference>
<evidence type="ECO:0000256" key="4">
    <source>
        <dbReference type="ARBA" id="ARBA00022723"/>
    </source>
</evidence>
<comment type="caution">
    <text evidence="10">The sequence shown here is derived from an EMBL/GenBank/DDBJ whole genome shotgun (WGS) entry which is preliminary data.</text>
</comment>
<dbReference type="EMBL" id="BRYB01002717">
    <property type="protein sequence ID" value="GMI24485.1"/>
    <property type="molecule type" value="Genomic_DNA"/>
</dbReference>
<dbReference type="Gene3D" id="3.30.310.50">
    <property type="entry name" value="Alpha-D-phosphohexomutase, C-terminal domain"/>
    <property type="match status" value="1"/>
</dbReference>
<protein>
    <recommendedName>
        <fullName evidence="12">Phosphoglucomutase</fullName>
    </recommendedName>
</protein>
<evidence type="ECO:0000256" key="5">
    <source>
        <dbReference type="ARBA" id="ARBA00022842"/>
    </source>
</evidence>
<dbReference type="CDD" id="cd05799">
    <property type="entry name" value="PGM2"/>
    <property type="match status" value="1"/>
</dbReference>
<keyword evidence="11" id="KW-1185">Reference proteome</keyword>
<dbReference type="InterPro" id="IPR005844">
    <property type="entry name" value="A-D-PHexomutase_a/b/a-I"/>
</dbReference>
<evidence type="ECO:0000259" key="7">
    <source>
        <dbReference type="Pfam" id="PF02878"/>
    </source>
</evidence>
<keyword evidence="4" id="KW-0479">Metal-binding</keyword>
<evidence type="ECO:0000259" key="8">
    <source>
        <dbReference type="Pfam" id="PF02879"/>
    </source>
</evidence>